<feature type="transmembrane region" description="Helical" evidence="1">
    <location>
        <begin position="30"/>
        <end position="52"/>
    </location>
</feature>
<name>A0AAN9JWX7_CANGL</name>
<keyword evidence="1" id="KW-1133">Transmembrane helix</keyword>
<keyword evidence="1" id="KW-0812">Transmembrane</keyword>
<keyword evidence="3" id="KW-1185">Reference proteome</keyword>
<evidence type="ECO:0000256" key="1">
    <source>
        <dbReference type="SAM" id="Phobius"/>
    </source>
</evidence>
<gene>
    <name evidence="2" type="ORF">VNO77_44563</name>
</gene>
<dbReference type="EMBL" id="JAYMYQ010000011">
    <property type="protein sequence ID" value="KAK7306612.1"/>
    <property type="molecule type" value="Genomic_DNA"/>
</dbReference>
<accession>A0AAN9JWX7</accession>
<evidence type="ECO:0000313" key="2">
    <source>
        <dbReference type="EMBL" id="KAK7306612.1"/>
    </source>
</evidence>
<comment type="caution">
    <text evidence="2">The sequence shown here is derived from an EMBL/GenBank/DDBJ whole genome shotgun (WGS) entry which is preliminary data.</text>
</comment>
<organism evidence="2 3">
    <name type="scientific">Canavalia gladiata</name>
    <name type="common">Sword bean</name>
    <name type="synonym">Dolichos gladiatus</name>
    <dbReference type="NCBI Taxonomy" id="3824"/>
    <lineage>
        <taxon>Eukaryota</taxon>
        <taxon>Viridiplantae</taxon>
        <taxon>Streptophyta</taxon>
        <taxon>Embryophyta</taxon>
        <taxon>Tracheophyta</taxon>
        <taxon>Spermatophyta</taxon>
        <taxon>Magnoliopsida</taxon>
        <taxon>eudicotyledons</taxon>
        <taxon>Gunneridae</taxon>
        <taxon>Pentapetalae</taxon>
        <taxon>rosids</taxon>
        <taxon>fabids</taxon>
        <taxon>Fabales</taxon>
        <taxon>Fabaceae</taxon>
        <taxon>Papilionoideae</taxon>
        <taxon>50 kb inversion clade</taxon>
        <taxon>NPAAA clade</taxon>
        <taxon>indigoferoid/millettioid clade</taxon>
        <taxon>Phaseoleae</taxon>
        <taxon>Canavalia</taxon>
    </lineage>
</organism>
<sequence>MCFLLSVATCLVFVEHAVMAVLFLKSSHGMLAFAAFAGSCSFYYLAILYGLFITNNIYYELRGPPLADLDMIFPSLDCFAHEFVARWARVP</sequence>
<reference evidence="2 3" key="1">
    <citation type="submission" date="2024-01" db="EMBL/GenBank/DDBJ databases">
        <title>The genomes of 5 underutilized Papilionoideae crops provide insights into root nodulation and disease resistanc.</title>
        <authorList>
            <person name="Jiang F."/>
        </authorList>
    </citation>
    <scope>NUCLEOTIDE SEQUENCE [LARGE SCALE GENOMIC DNA]</scope>
    <source>
        <strain evidence="2">LVBAO_FW01</strain>
        <tissue evidence="2">Leaves</tissue>
    </source>
</reference>
<evidence type="ECO:0000313" key="3">
    <source>
        <dbReference type="Proteomes" id="UP001367508"/>
    </source>
</evidence>
<dbReference type="Proteomes" id="UP001367508">
    <property type="component" value="Unassembled WGS sequence"/>
</dbReference>
<proteinExistence type="predicted"/>
<dbReference type="AlphaFoldDB" id="A0AAN9JWX7"/>
<keyword evidence="1" id="KW-0472">Membrane</keyword>
<protein>
    <submittedName>
        <fullName evidence="2">Uncharacterized protein</fullName>
    </submittedName>
</protein>